<evidence type="ECO:0000313" key="1">
    <source>
        <dbReference type="EMBL" id="KAF5388927.1"/>
    </source>
</evidence>
<organism evidence="1 2">
    <name type="scientific">Collybiopsis confluens</name>
    <dbReference type="NCBI Taxonomy" id="2823264"/>
    <lineage>
        <taxon>Eukaryota</taxon>
        <taxon>Fungi</taxon>
        <taxon>Dikarya</taxon>
        <taxon>Basidiomycota</taxon>
        <taxon>Agaricomycotina</taxon>
        <taxon>Agaricomycetes</taxon>
        <taxon>Agaricomycetidae</taxon>
        <taxon>Agaricales</taxon>
        <taxon>Marasmiineae</taxon>
        <taxon>Omphalotaceae</taxon>
        <taxon>Collybiopsis</taxon>
    </lineage>
</organism>
<sequence length="123" mass="13640">MDFVRQNTTLPVPVAYLYCSVASNPVGAEWLIMEHMPGVELASAWDRLKYPQKRTLARNLVDFYSQLSWLKAHIQDSPLARGILGPGIAASSKEHISSGYELGPIHDLSFINFALTMPTPSKP</sequence>
<comment type="caution">
    <text evidence="1">The sequence shown here is derived from an EMBL/GenBank/DDBJ whole genome shotgun (WGS) entry which is preliminary data.</text>
</comment>
<dbReference type="Proteomes" id="UP000518752">
    <property type="component" value="Unassembled WGS sequence"/>
</dbReference>
<gene>
    <name evidence="1" type="ORF">D9757_005133</name>
</gene>
<evidence type="ECO:0000313" key="2">
    <source>
        <dbReference type="Proteomes" id="UP000518752"/>
    </source>
</evidence>
<dbReference type="OrthoDB" id="10003767at2759"/>
<dbReference type="EMBL" id="JAACJN010000025">
    <property type="protein sequence ID" value="KAF5388927.1"/>
    <property type="molecule type" value="Genomic_DNA"/>
</dbReference>
<keyword evidence="2" id="KW-1185">Reference proteome</keyword>
<reference evidence="1 2" key="1">
    <citation type="journal article" date="2020" name="ISME J.">
        <title>Uncovering the hidden diversity of litter-decomposition mechanisms in mushroom-forming fungi.</title>
        <authorList>
            <person name="Floudas D."/>
            <person name="Bentzer J."/>
            <person name="Ahren D."/>
            <person name="Johansson T."/>
            <person name="Persson P."/>
            <person name="Tunlid A."/>
        </authorList>
    </citation>
    <scope>NUCLEOTIDE SEQUENCE [LARGE SCALE GENOMIC DNA]</scope>
    <source>
        <strain evidence="1 2">CBS 406.79</strain>
    </source>
</reference>
<proteinExistence type="predicted"/>
<dbReference type="AlphaFoldDB" id="A0A8H5MCH4"/>
<name>A0A8H5MCH4_9AGAR</name>
<dbReference type="InterPro" id="IPR051678">
    <property type="entry name" value="AGP_Transferase"/>
</dbReference>
<protein>
    <recommendedName>
        <fullName evidence="3">Aminoglycoside phosphotransferase domain-containing protein</fullName>
    </recommendedName>
</protein>
<dbReference type="PANTHER" id="PTHR21310">
    <property type="entry name" value="AMINOGLYCOSIDE PHOSPHOTRANSFERASE-RELATED-RELATED"/>
    <property type="match status" value="1"/>
</dbReference>
<dbReference type="PANTHER" id="PTHR21310:SF15">
    <property type="entry name" value="AMINOGLYCOSIDE PHOSPHOTRANSFERASE DOMAIN-CONTAINING PROTEIN"/>
    <property type="match status" value="1"/>
</dbReference>
<evidence type="ECO:0008006" key="3">
    <source>
        <dbReference type="Google" id="ProtNLM"/>
    </source>
</evidence>
<accession>A0A8H5MCH4</accession>